<reference evidence="2 3" key="2">
    <citation type="submission" date="2020-11" db="EMBL/GenBank/DDBJ databases">
        <title>Complete genome sequence of Pectobacterium versatile F131.</title>
        <authorList>
            <person name="Shirshikov F.V."/>
            <person name="Miroshnikov K."/>
            <person name="Toshakov S.V."/>
            <person name="Kabanova A.P."/>
            <person name="Barannik A.P."/>
            <person name="Shneider M."/>
            <person name="Ignatov A.N."/>
            <person name="Miroshnikov K.A."/>
            <person name="Mikhailova Y.V."/>
            <person name="Shelenkov A."/>
            <person name="Yanushevich Y.G."/>
            <person name="Evseev P.V."/>
        </authorList>
    </citation>
    <scope>NUCLEOTIDE SEQUENCE [LARGE SCALE GENOMIC DNA]</scope>
    <source>
        <strain evidence="2 3">F131</strain>
    </source>
</reference>
<protein>
    <submittedName>
        <fullName evidence="1">Uncharacterized protein</fullName>
    </submittedName>
</protein>
<name>A0A855MKG8_9GAMM</name>
<evidence type="ECO:0000313" key="1">
    <source>
        <dbReference type="EMBL" id="POY49838.1"/>
    </source>
</evidence>
<evidence type="ECO:0000313" key="3">
    <source>
        <dbReference type="Proteomes" id="UP000237284"/>
    </source>
</evidence>
<reference evidence="1" key="1">
    <citation type="submission" date="2017-12" db="EMBL/GenBank/DDBJ databases">
        <title>First report on the novel genomospecies/subspecies of Pectobacterium carotovorum in Russia.</title>
        <authorList>
            <person name="Shirshikov F.V."/>
            <person name="Miroshnikov K."/>
            <person name="Toshakov S.V."/>
            <person name="Kabanova A.P."/>
            <person name="Barannik A.P."/>
            <person name="Shneider M."/>
            <person name="Ignatov A.N."/>
            <person name="Miroshnikov K.A."/>
        </authorList>
    </citation>
    <scope>NUCLEOTIDE SEQUENCE [LARGE SCALE GENOMIC DNA]</scope>
    <source>
        <strain evidence="1">F131</strain>
    </source>
</reference>
<gene>
    <name evidence="2" type="ORF">F131LOC_014410</name>
    <name evidence="1" type="ORF">F131LOC_02235</name>
</gene>
<evidence type="ECO:0000313" key="2">
    <source>
        <dbReference type="EMBL" id="QPK14567.1"/>
    </source>
</evidence>
<proteinExistence type="predicted"/>
<dbReference type="Proteomes" id="UP000237284">
    <property type="component" value="Chromosome"/>
</dbReference>
<dbReference type="AlphaFoldDB" id="A0A855MKG8"/>
<dbReference type="EMBL" id="PDVW01000011">
    <property type="protein sequence ID" value="POY49838.1"/>
    <property type="molecule type" value="Genomic_DNA"/>
</dbReference>
<organism evidence="1">
    <name type="scientific">Pectobacterium versatile</name>
    <dbReference type="NCBI Taxonomy" id="2488639"/>
    <lineage>
        <taxon>Bacteria</taxon>
        <taxon>Pseudomonadati</taxon>
        <taxon>Pseudomonadota</taxon>
        <taxon>Gammaproteobacteria</taxon>
        <taxon>Enterobacterales</taxon>
        <taxon>Pectobacteriaceae</taxon>
        <taxon>Pectobacterium</taxon>
    </lineage>
</organism>
<sequence>MKEGIEIKLTMLRGIIDLMTSCDDSTELDTLRNVALTALVIVDDISDEYCREQFDEKRTKANNVTV</sequence>
<accession>A0A855MKG8</accession>
<dbReference type="RefSeq" id="WP_103971567.1">
    <property type="nucleotide sequence ID" value="NZ_CAKLIR010000031.1"/>
</dbReference>
<dbReference type="EMBL" id="CP065030">
    <property type="protein sequence ID" value="QPK14567.1"/>
    <property type="molecule type" value="Genomic_DNA"/>
</dbReference>